<feature type="compositionally biased region" description="Basic and acidic residues" evidence="1">
    <location>
        <begin position="197"/>
        <end position="215"/>
    </location>
</feature>
<reference evidence="2 3" key="1">
    <citation type="submission" date="2024-01" db="EMBL/GenBank/DDBJ databases">
        <authorList>
            <person name="Waweru B."/>
        </authorList>
    </citation>
    <scope>NUCLEOTIDE SEQUENCE [LARGE SCALE GENOMIC DNA]</scope>
</reference>
<dbReference type="Gene3D" id="3.30.1490.40">
    <property type="match status" value="1"/>
</dbReference>
<accession>A0AAV1SJ42</accession>
<protein>
    <submittedName>
        <fullName evidence="2">Uncharacterized protein</fullName>
    </submittedName>
</protein>
<gene>
    <name evidence="2" type="ORF">DCAF_LOCUS23015</name>
</gene>
<dbReference type="EMBL" id="CAWUPB010001184">
    <property type="protein sequence ID" value="CAK7350287.1"/>
    <property type="molecule type" value="Genomic_DNA"/>
</dbReference>
<dbReference type="PANTHER" id="PTHR46851">
    <property type="entry name" value="OS01G0884500 PROTEIN"/>
    <property type="match status" value="1"/>
</dbReference>
<dbReference type="Proteomes" id="UP001314170">
    <property type="component" value="Unassembled WGS sequence"/>
</dbReference>
<evidence type="ECO:0000313" key="2">
    <source>
        <dbReference type="EMBL" id="CAK7350287.1"/>
    </source>
</evidence>
<feature type="compositionally biased region" description="Basic and acidic residues" evidence="1">
    <location>
        <begin position="99"/>
        <end position="117"/>
    </location>
</feature>
<proteinExistence type="predicted"/>
<name>A0AAV1SJ42_9ROSI</name>
<dbReference type="InterPro" id="IPR035445">
    <property type="entry name" value="GYF-like_dom_sf"/>
</dbReference>
<dbReference type="SUPFAM" id="SSF55277">
    <property type="entry name" value="GYF domain"/>
    <property type="match status" value="1"/>
</dbReference>
<comment type="caution">
    <text evidence="2">The sequence shown here is derived from an EMBL/GenBank/DDBJ whole genome shotgun (WGS) entry which is preliminary data.</text>
</comment>
<feature type="region of interest" description="Disordered" evidence="1">
    <location>
        <begin position="25"/>
        <end position="142"/>
    </location>
</feature>
<dbReference type="AlphaFoldDB" id="A0AAV1SJ42"/>
<keyword evidence="3" id="KW-1185">Reference proteome</keyword>
<sequence length="430" mass="47642">MDRKLLLQTPVEQSRLLHEVPEVIADNIEGQPACKDTSTKDRQTDLPKSSLKGTSQPPIRSSEGIKSPPCCLDDGANVAGNRDIVTENSASELIKSGSAHKDDQSREMEERAAKKQYEGAFEEVQQQSHTRTHGDKDDGIIQTKRKQCFEEVNKNHLRASPPKIFSGQTSIPFSQGMPSAFLPQEQCQSVTIEEVDIERQNKKQRTPRDGSIESSEPRFKLISLSDNGEVDPSVAAKHTDKQHYKGPASEENFQLHSLGHDTKDDCSLRIKRNEVCQVKHTNTGAVHVEPFPAKIVASISPGQFNVLPQEQYQPGNDISETKQNGQVNVALENKKQSAPTAGLIVLSDDEKEDSSAAANKQTTQDINCSIWYCISPHGMKTGPYSMLVLKEWSDGDSCVLKWKVCKSGESIEEAISLNDALHQVFHGRKY</sequence>
<dbReference type="PANTHER" id="PTHR46851:SF23">
    <property type="entry name" value="SWIB_MDM2 DOMAIN-CONTAINING PROTEIN"/>
    <property type="match status" value="1"/>
</dbReference>
<evidence type="ECO:0000256" key="1">
    <source>
        <dbReference type="SAM" id="MobiDB-lite"/>
    </source>
</evidence>
<feature type="region of interest" description="Disordered" evidence="1">
    <location>
        <begin position="195"/>
        <end position="215"/>
    </location>
</feature>
<dbReference type="InterPro" id="IPR045894">
    <property type="entry name" value="At5g08430-like"/>
</dbReference>
<organism evidence="2 3">
    <name type="scientific">Dovyalis caffra</name>
    <dbReference type="NCBI Taxonomy" id="77055"/>
    <lineage>
        <taxon>Eukaryota</taxon>
        <taxon>Viridiplantae</taxon>
        <taxon>Streptophyta</taxon>
        <taxon>Embryophyta</taxon>
        <taxon>Tracheophyta</taxon>
        <taxon>Spermatophyta</taxon>
        <taxon>Magnoliopsida</taxon>
        <taxon>eudicotyledons</taxon>
        <taxon>Gunneridae</taxon>
        <taxon>Pentapetalae</taxon>
        <taxon>rosids</taxon>
        <taxon>fabids</taxon>
        <taxon>Malpighiales</taxon>
        <taxon>Salicaceae</taxon>
        <taxon>Flacourtieae</taxon>
        <taxon>Dovyalis</taxon>
    </lineage>
</organism>
<evidence type="ECO:0000313" key="3">
    <source>
        <dbReference type="Proteomes" id="UP001314170"/>
    </source>
</evidence>